<reference evidence="1 2" key="1">
    <citation type="submission" date="2015-02" db="EMBL/GenBank/DDBJ databases">
        <title>Genome Sequencing of Rickettsiales.</title>
        <authorList>
            <person name="Daugherty S.C."/>
            <person name="Su Q."/>
            <person name="Abolude K."/>
            <person name="Beier-Sexton M."/>
            <person name="Carlyon J.A."/>
            <person name="Carter R."/>
            <person name="Day N.P."/>
            <person name="Dumler S.J."/>
            <person name="Dyachenko V."/>
            <person name="Godinez A."/>
            <person name="Kurtti T.J."/>
            <person name="Lichay M."/>
            <person name="Mullins K.E."/>
            <person name="Ott S."/>
            <person name="Pappas-Brown V."/>
            <person name="Paris D.H."/>
            <person name="Patel P."/>
            <person name="Richards A.L."/>
            <person name="Sadzewicz L."/>
            <person name="Sears K."/>
            <person name="Seidman D."/>
            <person name="Sengamalay N."/>
            <person name="Stenos J."/>
            <person name="Tallon L.J."/>
            <person name="Vincent G."/>
            <person name="Fraser C.M."/>
            <person name="Munderloh U."/>
            <person name="Dunning-Hotopp J.C."/>
        </authorList>
    </citation>
    <scope>NUCLEOTIDE SEQUENCE [LARGE SCALE GENOMIC DNA]</scope>
    <source>
        <strain evidence="1 2">Tate's Hell</strain>
    </source>
</reference>
<dbReference type="Gene3D" id="1.25.40.20">
    <property type="entry name" value="Ankyrin repeat-containing domain"/>
    <property type="match status" value="1"/>
</dbReference>
<dbReference type="EMBL" id="LAOO01000001">
    <property type="protein sequence ID" value="KJW01331.1"/>
    <property type="molecule type" value="Genomic_DNA"/>
</dbReference>
<keyword evidence="2" id="KW-1185">Reference proteome</keyword>
<protein>
    <submittedName>
        <fullName evidence="1">Ankyrin repeat family protein</fullName>
    </submittedName>
</protein>
<organism evidence="1 2">
    <name type="scientific">Rickettsia parkeri str. Tate's Hell</name>
    <dbReference type="NCBI Taxonomy" id="1359189"/>
    <lineage>
        <taxon>Bacteria</taxon>
        <taxon>Pseudomonadati</taxon>
        <taxon>Pseudomonadota</taxon>
        <taxon>Alphaproteobacteria</taxon>
        <taxon>Rickettsiales</taxon>
        <taxon>Rickettsiaceae</taxon>
        <taxon>Rickettsieae</taxon>
        <taxon>Rickettsia</taxon>
        <taxon>spotted fever group</taxon>
    </lineage>
</organism>
<name>A0ABR5DRG8_RICPA</name>
<evidence type="ECO:0000313" key="2">
    <source>
        <dbReference type="Proteomes" id="UP000035491"/>
    </source>
</evidence>
<gene>
    <name evidence="1" type="ORF">RPATATE_0817</name>
</gene>
<sequence>MHKNTHTKPDVNFYDKSGKTPLDWYSDYNATKIVETLIKNGGNVSSVYLRCSYS</sequence>
<proteinExistence type="predicted"/>
<comment type="caution">
    <text evidence="1">The sequence shown here is derived from an EMBL/GenBank/DDBJ whole genome shotgun (WGS) entry which is preliminary data.</text>
</comment>
<dbReference type="InterPro" id="IPR036770">
    <property type="entry name" value="Ankyrin_rpt-contain_sf"/>
</dbReference>
<accession>A0ABR5DRG8</accession>
<evidence type="ECO:0000313" key="1">
    <source>
        <dbReference type="EMBL" id="KJW01331.1"/>
    </source>
</evidence>
<dbReference type="SUPFAM" id="SSF48403">
    <property type="entry name" value="Ankyrin repeat"/>
    <property type="match status" value="1"/>
</dbReference>
<dbReference type="Proteomes" id="UP000035491">
    <property type="component" value="Unassembled WGS sequence"/>
</dbReference>